<dbReference type="PANTHER" id="PTHR47737">
    <property type="entry name" value="GLYCINE BETAINE/PROLINE BETAINE TRANSPORT SYSTEM PERMEASE PROTEIN PROW"/>
    <property type="match status" value="1"/>
</dbReference>
<name>A0A942U2B5_9BACI</name>
<evidence type="ECO:0000256" key="5">
    <source>
        <dbReference type="ARBA" id="ARBA00022692"/>
    </source>
</evidence>
<feature type="transmembrane region" description="Helical" evidence="9">
    <location>
        <begin position="135"/>
        <end position="163"/>
    </location>
</feature>
<evidence type="ECO:0000256" key="6">
    <source>
        <dbReference type="ARBA" id="ARBA00022970"/>
    </source>
</evidence>
<evidence type="ECO:0000313" key="12">
    <source>
        <dbReference type="Proteomes" id="UP000679749"/>
    </source>
</evidence>
<proteinExistence type="inferred from homology"/>
<protein>
    <submittedName>
        <fullName evidence="11">Proline/glycine betaine ABC transporter permease</fullName>
    </submittedName>
</protein>
<feature type="transmembrane region" description="Helical" evidence="9">
    <location>
        <begin position="94"/>
        <end position="115"/>
    </location>
</feature>
<dbReference type="InterPro" id="IPR000515">
    <property type="entry name" value="MetI-like"/>
</dbReference>
<keyword evidence="3 9" id="KW-0813">Transport</keyword>
<feature type="transmembrane region" description="Helical" evidence="9">
    <location>
        <begin position="216"/>
        <end position="236"/>
    </location>
</feature>
<evidence type="ECO:0000256" key="7">
    <source>
        <dbReference type="ARBA" id="ARBA00022989"/>
    </source>
</evidence>
<keyword evidence="7 9" id="KW-1133">Transmembrane helix</keyword>
<comment type="subcellular location">
    <subcellularLocation>
        <location evidence="1 9">Cell membrane</location>
        <topology evidence="1 9">Multi-pass membrane protein</topology>
    </subcellularLocation>
</comment>
<dbReference type="CDD" id="cd06261">
    <property type="entry name" value="TM_PBP2"/>
    <property type="match status" value="1"/>
</dbReference>
<accession>A0A942U2B5</accession>
<comment type="caution">
    <text evidence="11">The sequence shown here is derived from an EMBL/GenBank/DDBJ whole genome shotgun (WGS) entry which is preliminary data.</text>
</comment>
<feature type="transmembrane region" description="Helical" evidence="9">
    <location>
        <begin position="69"/>
        <end position="87"/>
    </location>
</feature>
<gene>
    <name evidence="11" type="ORF">KHA99_00765</name>
</gene>
<keyword evidence="4" id="KW-1003">Cell membrane</keyword>
<dbReference type="SUPFAM" id="SSF161098">
    <property type="entry name" value="MetI-like"/>
    <property type="match status" value="1"/>
</dbReference>
<dbReference type="EMBL" id="JAGYPF010000001">
    <property type="protein sequence ID" value="MBS4210977.1"/>
    <property type="molecule type" value="Genomic_DNA"/>
</dbReference>
<dbReference type="RefSeq" id="WP_213115529.1">
    <property type="nucleotide sequence ID" value="NZ_JAGYPF010000001.1"/>
</dbReference>
<dbReference type="FunFam" id="1.10.3720.10:FF:000001">
    <property type="entry name" value="Glycine betaine ABC transporter, permease"/>
    <property type="match status" value="1"/>
</dbReference>
<evidence type="ECO:0000313" key="11">
    <source>
        <dbReference type="EMBL" id="MBS4210977.1"/>
    </source>
</evidence>
<keyword evidence="8 9" id="KW-0472">Membrane</keyword>
<evidence type="ECO:0000256" key="2">
    <source>
        <dbReference type="ARBA" id="ARBA00007069"/>
    </source>
</evidence>
<organism evidence="11 12">
    <name type="scientific">Neobacillus rhizophilus</name>
    <dbReference type="NCBI Taxonomy" id="2833579"/>
    <lineage>
        <taxon>Bacteria</taxon>
        <taxon>Bacillati</taxon>
        <taxon>Bacillota</taxon>
        <taxon>Bacilli</taxon>
        <taxon>Bacillales</taxon>
        <taxon>Bacillaceae</taxon>
        <taxon>Neobacillus</taxon>
    </lineage>
</organism>
<dbReference type="PANTHER" id="PTHR47737:SF1">
    <property type="entry name" value="GLYCINE BETAINE_PROLINE BETAINE TRANSPORT SYSTEM PERMEASE PROTEIN PROW"/>
    <property type="match status" value="1"/>
</dbReference>
<evidence type="ECO:0000256" key="3">
    <source>
        <dbReference type="ARBA" id="ARBA00022448"/>
    </source>
</evidence>
<dbReference type="GO" id="GO:0005275">
    <property type="term" value="F:amine transmembrane transporter activity"/>
    <property type="evidence" value="ECO:0007669"/>
    <property type="project" value="TreeGrafter"/>
</dbReference>
<dbReference type="GO" id="GO:0015226">
    <property type="term" value="F:carnitine transmembrane transporter activity"/>
    <property type="evidence" value="ECO:0007669"/>
    <property type="project" value="TreeGrafter"/>
</dbReference>
<evidence type="ECO:0000256" key="9">
    <source>
        <dbReference type="RuleBase" id="RU363032"/>
    </source>
</evidence>
<keyword evidence="5 9" id="KW-0812">Transmembrane</keyword>
<dbReference type="PROSITE" id="PS50928">
    <property type="entry name" value="ABC_TM1"/>
    <property type="match status" value="1"/>
</dbReference>
<dbReference type="GO" id="GO:0006865">
    <property type="term" value="P:amino acid transport"/>
    <property type="evidence" value="ECO:0007669"/>
    <property type="project" value="UniProtKB-KW"/>
</dbReference>
<reference evidence="11" key="1">
    <citation type="submission" date="2021-05" db="EMBL/GenBank/DDBJ databases">
        <title>Novel Bacillus species.</title>
        <authorList>
            <person name="Liu G."/>
        </authorList>
    </citation>
    <scope>NUCLEOTIDE SEQUENCE</scope>
    <source>
        <strain evidence="11">FJAT-49825</strain>
    </source>
</reference>
<dbReference type="Gene3D" id="1.10.3720.10">
    <property type="entry name" value="MetI-like"/>
    <property type="match status" value="1"/>
</dbReference>
<keyword evidence="6" id="KW-0029">Amino-acid transport</keyword>
<dbReference type="GO" id="GO:0043190">
    <property type="term" value="C:ATP-binding cassette (ABC) transporter complex"/>
    <property type="evidence" value="ECO:0007669"/>
    <property type="project" value="TreeGrafter"/>
</dbReference>
<dbReference type="Pfam" id="PF00528">
    <property type="entry name" value="BPD_transp_1"/>
    <property type="match status" value="1"/>
</dbReference>
<dbReference type="GO" id="GO:0031460">
    <property type="term" value="P:glycine betaine transport"/>
    <property type="evidence" value="ECO:0007669"/>
    <property type="project" value="TreeGrafter"/>
</dbReference>
<comment type="similarity">
    <text evidence="2">Belongs to the binding-protein-dependent transport system permease family. CysTW subfamily.</text>
</comment>
<evidence type="ECO:0000259" key="10">
    <source>
        <dbReference type="PROSITE" id="PS50928"/>
    </source>
</evidence>
<evidence type="ECO:0000256" key="8">
    <source>
        <dbReference type="ARBA" id="ARBA00023136"/>
    </source>
</evidence>
<sequence>MNYFKLPLEEWTNTFINDWFLPNMSGFFDGISNVFQSFIDMITKLLIAVPPEIIAIILIILAWRISGKGLALFTLVGCLYMGSVGMWEAAMQTVGIMIVSTIVSVFIGVPLGILSETSKGVDKVIRPILDFMQTLPIFVYLIPSILLFGLGGVPAVIATFVFAAPPAVRMTSLGIKQVPAEVVEASKAFGSTTTQLLFKVQLPLAMPAIMAGVNQTIMLSLSMAVVSSMIGAPGLGSSVLRGIATVNVGLGLTAGLAIVVLAIILDRITQSLGQKTKF</sequence>
<dbReference type="InterPro" id="IPR035906">
    <property type="entry name" value="MetI-like_sf"/>
</dbReference>
<feature type="transmembrane region" description="Helical" evidence="9">
    <location>
        <begin position="45"/>
        <end position="63"/>
    </location>
</feature>
<evidence type="ECO:0000256" key="1">
    <source>
        <dbReference type="ARBA" id="ARBA00004651"/>
    </source>
</evidence>
<dbReference type="Proteomes" id="UP000679749">
    <property type="component" value="Unassembled WGS sequence"/>
</dbReference>
<keyword evidence="12" id="KW-1185">Reference proteome</keyword>
<feature type="transmembrane region" description="Helical" evidence="9">
    <location>
        <begin position="242"/>
        <end position="265"/>
    </location>
</feature>
<feature type="domain" description="ABC transmembrane type-1" evidence="10">
    <location>
        <begin position="90"/>
        <end position="269"/>
    </location>
</feature>
<dbReference type="GO" id="GO:0015871">
    <property type="term" value="P:choline transport"/>
    <property type="evidence" value="ECO:0007669"/>
    <property type="project" value="TreeGrafter"/>
</dbReference>
<dbReference type="AlphaFoldDB" id="A0A942U2B5"/>
<evidence type="ECO:0000256" key="4">
    <source>
        <dbReference type="ARBA" id="ARBA00022475"/>
    </source>
</evidence>